<dbReference type="InterPro" id="IPR052953">
    <property type="entry name" value="Ser-rich/MCO-related"/>
</dbReference>
<evidence type="ECO:0000313" key="3">
    <source>
        <dbReference type="EMBL" id="KAK7757954.1"/>
    </source>
</evidence>
<keyword evidence="2" id="KW-0812">Transmembrane</keyword>
<keyword evidence="4" id="KW-1185">Reference proteome</keyword>
<dbReference type="PANTHER" id="PTHR34883:SF8">
    <property type="entry name" value="EXTRACELLULAR SERINE-RICH PROTEIN (AFU_ORTHOLOGUE AFUA_6G00670)"/>
    <property type="match status" value="1"/>
</dbReference>
<evidence type="ECO:0000256" key="1">
    <source>
        <dbReference type="SAM" id="MobiDB-lite"/>
    </source>
</evidence>
<accession>A0AAN9YXD5</accession>
<feature type="compositionally biased region" description="Basic and acidic residues" evidence="1">
    <location>
        <begin position="167"/>
        <end position="178"/>
    </location>
</feature>
<evidence type="ECO:0000256" key="2">
    <source>
        <dbReference type="SAM" id="Phobius"/>
    </source>
</evidence>
<protein>
    <submittedName>
        <fullName evidence="3">Uncharacterized protein</fullName>
    </submittedName>
</protein>
<keyword evidence="2" id="KW-1133">Transmembrane helix</keyword>
<feature type="compositionally biased region" description="Pro residues" evidence="1">
    <location>
        <begin position="245"/>
        <end position="258"/>
    </location>
</feature>
<feature type="region of interest" description="Disordered" evidence="1">
    <location>
        <begin position="147"/>
        <end position="258"/>
    </location>
</feature>
<evidence type="ECO:0000313" key="4">
    <source>
        <dbReference type="Proteomes" id="UP001320420"/>
    </source>
</evidence>
<comment type="caution">
    <text evidence="3">The sequence shown here is derived from an EMBL/GenBank/DDBJ whole genome shotgun (WGS) entry which is preliminary data.</text>
</comment>
<organism evidence="3 4">
    <name type="scientific">Diatrype stigma</name>
    <dbReference type="NCBI Taxonomy" id="117547"/>
    <lineage>
        <taxon>Eukaryota</taxon>
        <taxon>Fungi</taxon>
        <taxon>Dikarya</taxon>
        <taxon>Ascomycota</taxon>
        <taxon>Pezizomycotina</taxon>
        <taxon>Sordariomycetes</taxon>
        <taxon>Xylariomycetidae</taxon>
        <taxon>Xylariales</taxon>
        <taxon>Diatrypaceae</taxon>
        <taxon>Diatrype</taxon>
    </lineage>
</organism>
<dbReference type="PANTHER" id="PTHR34883">
    <property type="entry name" value="SERINE-RICH PROTEIN, PUTATIVE-RELATED-RELATED"/>
    <property type="match status" value="1"/>
</dbReference>
<sequence length="258" mass="27074">MANVGDKIEFTFYPTNHSVVKADFRQPCIPYNMVHPGEEIFFSGPIEQLHGTENPLPTWTLERAFVENGTTTFQLSPGEPFPAEGEIPASSNPPGSTPTAGDDSSGSSSGGSSLTPGAIAGIAIGGAAVVFIGVGLVYVCGRKGGIEKGYRRSGRASQMPPPMVEAHYVDDYPHHGDRPSPFGSPYANAPKSPPPPSNYTASTYGGPPPPEPFNGSRSPKPPPEVGGYGHNRNHSPHASYIGPGQPSPGHPPHAYPNR</sequence>
<dbReference type="EMBL" id="JAKJXP020000001">
    <property type="protein sequence ID" value="KAK7757954.1"/>
    <property type="molecule type" value="Genomic_DNA"/>
</dbReference>
<reference evidence="3 4" key="1">
    <citation type="submission" date="2024-02" db="EMBL/GenBank/DDBJ databases">
        <title>De novo assembly and annotation of 12 fungi associated with fruit tree decline syndrome in Ontario, Canada.</title>
        <authorList>
            <person name="Sulman M."/>
            <person name="Ellouze W."/>
            <person name="Ilyukhin E."/>
        </authorList>
    </citation>
    <scope>NUCLEOTIDE SEQUENCE [LARGE SCALE GENOMIC DNA]</scope>
    <source>
        <strain evidence="3 4">M11/M66-122</strain>
    </source>
</reference>
<proteinExistence type="predicted"/>
<dbReference type="AlphaFoldDB" id="A0AAN9YXD5"/>
<feature type="transmembrane region" description="Helical" evidence="2">
    <location>
        <begin position="118"/>
        <end position="141"/>
    </location>
</feature>
<name>A0AAN9YXD5_9PEZI</name>
<feature type="compositionally biased region" description="Low complexity" evidence="1">
    <location>
        <begin position="97"/>
        <end position="112"/>
    </location>
</feature>
<dbReference type="Proteomes" id="UP001320420">
    <property type="component" value="Unassembled WGS sequence"/>
</dbReference>
<feature type="region of interest" description="Disordered" evidence="1">
    <location>
        <begin position="72"/>
        <end position="112"/>
    </location>
</feature>
<gene>
    <name evidence="3" type="ORF">SLS62_000332</name>
</gene>
<keyword evidence="2" id="KW-0472">Membrane</keyword>